<feature type="region of interest" description="Disordered" evidence="1">
    <location>
        <begin position="226"/>
        <end position="268"/>
    </location>
</feature>
<feature type="region of interest" description="Disordered" evidence="1">
    <location>
        <begin position="1"/>
        <end position="70"/>
    </location>
</feature>
<sequence>MKLRNNVYPSERPKASFLHNGDRREGQYGRSQGSQGSQGVKGTDKGKGIAREKHGYQKQDGAYHPYKEKFTRGYGEGSSFNRRFHGHGDKRTALQARDFPHQQRQVIEEQRSLNPTKLMLDAFKGAPGGVQGSGTAGTGRSSKARKSLLFEEAASEVKSDETGQEIGVLSTAQSVQEQGALDVEAKEVEEQSLHSDALDDANLMLDGVILSDSELLVEGDELEGWEQGEIMDFAEEEGLDAGDQGLGEPELGDKKLDEQEGSDQKWSDQVQSYVVDDGNVQMPDSEKEVAPSDEKFAKKKEMKQEAGMIGGVKKRVGQAFVSPRKKLLAKAGVKHGDKAKKAPPKP</sequence>
<evidence type="ECO:0000313" key="2">
    <source>
        <dbReference type="EMBL" id="CDY43205.1"/>
    </source>
</evidence>
<proteinExistence type="predicted"/>
<dbReference type="OMA" id="KQEAGMI"/>
<name>A0A078HXG0_BRANA</name>
<keyword evidence="3" id="KW-1185">Reference proteome</keyword>
<dbReference type="PaxDb" id="3708-A0A078HXG0"/>
<evidence type="ECO:0000313" key="3">
    <source>
        <dbReference type="Proteomes" id="UP000028999"/>
    </source>
</evidence>
<feature type="compositionally biased region" description="Basic and acidic residues" evidence="1">
    <location>
        <begin position="42"/>
        <end position="57"/>
    </location>
</feature>
<evidence type="ECO:0000256" key="1">
    <source>
        <dbReference type="SAM" id="MobiDB-lite"/>
    </source>
</evidence>
<dbReference type="EMBL" id="LK032548">
    <property type="protein sequence ID" value="CDY43205.1"/>
    <property type="molecule type" value="Genomic_DNA"/>
</dbReference>
<feature type="compositionally biased region" description="Low complexity" evidence="1">
    <location>
        <begin position="28"/>
        <end position="38"/>
    </location>
</feature>
<organism evidence="2 3">
    <name type="scientific">Brassica napus</name>
    <name type="common">Rape</name>
    <dbReference type="NCBI Taxonomy" id="3708"/>
    <lineage>
        <taxon>Eukaryota</taxon>
        <taxon>Viridiplantae</taxon>
        <taxon>Streptophyta</taxon>
        <taxon>Embryophyta</taxon>
        <taxon>Tracheophyta</taxon>
        <taxon>Spermatophyta</taxon>
        <taxon>Magnoliopsida</taxon>
        <taxon>eudicotyledons</taxon>
        <taxon>Gunneridae</taxon>
        <taxon>Pentapetalae</taxon>
        <taxon>rosids</taxon>
        <taxon>malvids</taxon>
        <taxon>Brassicales</taxon>
        <taxon>Brassicaceae</taxon>
        <taxon>Brassiceae</taxon>
        <taxon>Brassica</taxon>
    </lineage>
</organism>
<dbReference type="AlphaFoldDB" id="A0A078HXG0"/>
<feature type="compositionally biased region" description="Basic and acidic residues" evidence="1">
    <location>
        <begin position="251"/>
        <end position="266"/>
    </location>
</feature>
<dbReference type="Proteomes" id="UP000028999">
    <property type="component" value="Unassembled WGS sequence"/>
</dbReference>
<protein>
    <submittedName>
        <fullName evidence="2">BnaA07g07490D protein</fullName>
    </submittedName>
</protein>
<dbReference type="Gramene" id="CDY43205">
    <property type="protein sequence ID" value="CDY43205"/>
    <property type="gene ID" value="GSBRNA2T00076212001"/>
</dbReference>
<accession>A0A078HXG0</accession>
<reference evidence="2 3" key="1">
    <citation type="journal article" date="2014" name="Science">
        <title>Plant genetics. Early allopolyploid evolution in the post-Neolithic Brassica napus oilseed genome.</title>
        <authorList>
            <person name="Chalhoub B."/>
            <person name="Denoeud F."/>
            <person name="Liu S."/>
            <person name="Parkin I.A."/>
            <person name="Tang H."/>
            <person name="Wang X."/>
            <person name="Chiquet J."/>
            <person name="Belcram H."/>
            <person name="Tong C."/>
            <person name="Samans B."/>
            <person name="Correa M."/>
            <person name="Da Silva C."/>
            <person name="Just J."/>
            <person name="Falentin C."/>
            <person name="Koh C.S."/>
            <person name="Le Clainche I."/>
            <person name="Bernard M."/>
            <person name="Bento P."/>
            <person name="Noel B."/>
            <person name="Labadie K."/>
            <person name="Alberti A."/>
            <person name="Charles M."/>
            <person name="Arnaud D."/>
            <person name="Guo H."/>
            <person name="Daviaud C."/>
            <person name="Alamery S."/>
            <person name="Jabbari K."/>
            <person name="Zhao M."/>
            <person name="Edger P.P."/>
            <person name="Chelaifa H."/>
            <person name="Tack D."/>
            <person name="Lassalle G."/>
            <person name="Mestiri I."/>
            <person name="Schnel N."/>
            <person name="Le Paslier M.C."/>
            <person name="Fan G."/>
            <person name="Renault V."/>
            <person name="Bayer P.E."/>
            <person name="Golicz A.A."/>
            <person name="Manoli S."/>
            <person name="Lee T.H."/>
            <person name="Thi V.H."/>
            <person name="Chalabi S."/>
            <person name="Hu Q."/>
            <person name="Fan C."/>
            <person name="Tollenaere R."/>
            <person name="Lu Y."/>
            <person name="Battail C."/>
            <person name="Shen J."/>
            <person name="Sidebottom C.H."/>
            <person name="Wang X."/>
            <person name="Canaguier A."/>
            <person name="Chauveau A."/>
            <person name="Berard A."/>
            <person name="Deniot G."/>
            <person name="Guan M."/>
            <person name="Liu Z."/>
            <person name="Sun F."/>
            <person name="Lim Y.P."/>
            <person name="Lyons E."/>
            <person name="Town C.D."/>
            <person name="Bancroft I."/>
            <person name="Wang X."/>
            <person name="Meng J."/>
            <person name="Ma J."/>
            <person name="Pires J.C."/>
            <person name="King G.J."/>
            <person name="Brunel D."/>
            <person name="Delourme R."/>
            <person name="Renard M."/>
            <person name="Aury J.M."/>
            <person name="Adams K.L."/>
            <person name="Batley J."/>
            <person name="Snowdon R.J."/>
            <person name="Tost J."/>
            <person name="Edwards D."/>
            <person name="Zhou Y."/>
            <person name="Hua W."/>
            <person name="Sharpe A.G."/>
            <person name="Paterson A.H."/>
            <person name="Guan C."/>
            <person name="Wincker P."/>
        </authorList>
    </citation>
    <scope>NUCLEOTIDE SEQUENCE [LARGE SCALE GENOMIC DNA]</scope>
    <source>
        <strain evidence="3">cv. Darmor-bzh</strain>
    </source>
</reference>
<gene>
    <name evidence="2" type="primary">BnaA07g07490D</name>
    <name evidence="2" type="ORF">GSBRNA2T00076212001</name>
</gene>